<reference evidence="4" key="1">
    <citation type="journal article" date="2016" name="Proc. Natl. Acad. Sci. U.S.A.">
        <title>Comparative genomics of biotechnologically important yeasts.</title>
        <authorList>
            <person name="Riley R."/>
            <person name="Haridas S."/>
            <person name="Wolfe K.H."/>
            <person name="Lopes M.R."/>
            <person name="Hittinger C.T."/>
            <person name="Goeker M."/>
            <person name="Salamov A.A."/>
            <person name="Wisecaver J.H."/>
            <person name="Long T.M."/>
            <person name="Calvey C.H."/>
            <person name="Aerts A.L."/>
            <person name="Barry K.W."/>
            <person name="Choi C."/>
            <person name="Clum A."/>
            <person name="Coughlan A.Y."/>
            <person name="Deshpande S."/>
            <person name="Douglass A.P."/>
            <person name="Hanson S.J."/>
            <person name="Klenk H.-P."/>
            <person name="LaButti K.M."/>
            <person name="Lapidus A."/>
            <person name="Lindquist E.A."/>
            <person name="Lipzen A.M."/>
            <person name="Meier-Kolthoff J.P."/>
            <person name="Ohm R.A."/>
            <person name="Otillar R.P."/>
            <person name="Pangilinan J.L."/>
            <person name="Peng Y."/>
            <person name="Rokas A."/>
            <person name="Rosa C.A."/>
            <person name="Scheuner C."/>
            <person name="Sibirny A.A."/>
            <person name="Slot J.C."/>
            <person name="Stielow J.B."/>
            <person name="Sun H."/>
            <person name="Kurtzman C.P."/>
            <person name="Blackwell M."/>
            <person name="Grigoriev I.V."/>
            <person name="Jeffries T.W."/>
        </authorList>
    </citation>
    <scope>NUCLEOTIDE SEQUENCE [LARGE SCALE GENOMIC DNA]</scope>
    <source>
        <strain evidence="4">NRRL Y-1626</strain>
    </source>
</reference>
<evidence type="ECO:0000256" key="1">
    <source>
        <dbReference type="SAM" id="MobiDB-lite"/>
    </source>
</evidence>
<keyword evidence="4" id="KW-1185">Reference proteome</keyword>
<keyword evidence="2" id="KW-0812">Transmembrane</keyword>
<feature type="region of interest" description="Disordered" evidence="1">
    <location>
        <begin position="118"/>
        <end position="142"/>
    </location>
</feature>
<accession>A0A1B7TKE7</accession>
<feature type="region of interest" description="Disordered" evidence="1">
    <location>
        <begin position="46"/>
        <end position="101"/>
    </location>
</feature>
<feature type="transmembrane region" description="Helical" evidence="2">
    <location>
        <begin position="211"/>
        <end position="232"/>
    </location>
</feature>
<evidence type="ECO:0000313" key="3">
    <source>
        <dbReference type="EMBL" id="OBA29211.1"/>
    </source>
</evidence>
<sequence length="1081" mass="125112">MKPTLLLFIKFITYLKIIIVCFINDLLNNHVLDLIEENNKRALSNNRSSYSSNNNNNKSHSPLLSSNDNDDFDSRARSLPSILGDGPTNIPNVKVSPSGPSFPCLTTPSSDINIIEEEEEEKGGEKKSHSNELKIGDDDEDTSTIQLHDIDYEDEQNDNISIGITDKSASYKVNALAITNMIMLIMMRYGYYKTSYSNQKINSQSADKMNVVIIPAILTAVDYTICENYPIITRFLKNIVLLEVYGNLTAFNFNTFLKFAVWLVFLSIYISTIKFNNFAKKTLNNLETHNNFKLFQVSLNGKFVLFRFALFGFLLIFMPLVTLVPLLVILKMIITIAQVINLRFEKQDDPYHIFKICLTIMTWVCSVTVFGEPSYPKFPSQNIKTFKWFRSKNDVLWASVAFVIKRICLIMACKYFALLALDYKLTLVPIKESSDDMNLHFLKTPINLFKNKDANENEKVIAKCDFIERNKIDSEFDEEGDVRSQSNMGVEQDDFSAVVFLTNKRLIKWTNDGYRNITRDTFKKFSWNFFMKKFYGRELEIKELFNFKDSDLNLDHGFYGVEDEDDEYDDEIDLIKKTECNLLISSCKKQFAWIHYAEKNSILKMVYFDLTSEQPSIKQFDFNDLVMGDISENYFFQEGPLGHDPAQAFVIVLKSAEIIEINLIKESVSRKKLPLVQNIDHWIRLKTDRLAERCIIYDTSKKYIGHYVKFRGWKILPFPMDTSQLGNNHNNNINKKKHSLASVKMGQSKSMMINGGSNSSGMMNNSSSKFFKMAPMLHQNSEPLTRLNPMVGNNIKKETILKIDSLEHLGFICQVSEGDSNCDMQKNSIVKWDIKLIECSSGKIMKTFSIDSKNVILDSIRITHERDLKFCGFCGFLSCKKIHLHYLVKQEKNHNSDIPFLDDTLDYKLVVLDLVNNRVKNVKKQRICFRIERDEREVRCYGLNSSVEFKKIYKLNNCIGEPIFNSFNDEYCFIESSKKKNECIKDCNSINRHFVKINLETLGNMVYLPIDKCNDVNINHLESFDNFKYNIPKPSTDEEIRRTDLQELENDIKEIGKNNKSLAMKLKYLYNPADGSICYYY</sequence>
<evidence type="ECO:0000256" key="2">
    <source>
        <dbReference type="SAM" id="Phobius"/>
    </source>
</evidence>
<keyword evidence="2" id="KW-1133">Transmembrane helix</keyword>
<feature type="compositionally biased region" description="Basic and acidic residues" evidence="1">
    <location>
        <begin position="123"/>
        <end position="136"/>
    </location>
</feature>
<evidence type="ECO:0000313" key="4">
    <source>
        <dbReference type="Proteomes" id="UP000092321"/>
    </source>
</evidence>
<feature type="transmembrane region" description="Helical" evidence="2">
    <location>
        <begin position="351"/>
        <end position="371"/>
    </location>
</feature>
<feature type="transmembrane region" description="Helical" evidence="2">
    <location>
        <begin position="304"/>
        <end position="330"/>
    </location>
</feature>
<feature type="transmembrane region" description="Helical" evidence="2">
    <location>
        <begin position="244"/>
        <end position="270"/>
    </location>
</feature>
<comment type="caution">
    <text evidence="3">The sequence shown here is derived from an EMBL/GenBank/DDBJ whole genome shotgun (WGS) entry which is preliminary data.</text>
</comment>
<dbReference type="AlphaFoldDB" id="A0A1B7TKE7"/>
<name>A0A1B7TKE7_9ASCO</name>
<dbReference type="OrthoDB" id="3972271at2759"/>
<proteinExistence type="predicted"/>
<feature type="compositionally biased region" description="Low complexity" evidence="1">
    <location>
        <begin position="46"/>
        <end position="67"/>
    </location>
</feature>
<organism evidence="3 4">
    <name type="scientific">Hanseniaspora valbyensis NRRL Y-1626</name>
    <dbReference type="NCBI Taxonomy" id="766949"/>
    <lineage>
        <taxon>Eukaryota</taxon>
        <taxon>Fungi</taxon>
        <taxon>Dikarya</taxon>
        <taxon>Ascomycota</taxon>
        <taxon>Saccharomycotina</taxon>
        <taxon>Saccharomycetes</taxon>
        <taxon>Saccharomycodales</taxon>
        <taxon>Saccharomycodaceae</taxon>
        <taxon>Hanseniaspora</taxon>
    </lineage>
</organism>
<protein>
    <submittedName>
        <fullName evidence="3">Uncharacterized protein</fullName>
    </submittedName>
</protein>
<feature type="transmembrane region" description="Helical" evidence="2">
    <location>
        <begin position="6"/>
        <end position="27"/>
    </location>
</feature>
<keyword evidence="2" id="KW-0472">Membrane</keyword>
<dbReference type="EMBL" id="LXPE01000001">
    <property type="protein sequence ID" value="OBA29211.1"/>
    <property type="molecule type" value="Genomic_DNA"/>
</dbReference>
<feature type="transmembrane region" description="Helical" evidence="2">
    <location>
        <begin position="173"/>
        <end position="191"/>
    </location>
</feature>
<gene>
    <name evidence="3" type="ORF">HANVADRAFT_269</name>
</gene>
<dbReference type="Proteomes" id="UP000092321">
    <property type="component" value="Unassembled WGS sequence"/>
</dbReference>